<keyword evidence="2" id="KW-1185">Reference proteome</keyword>
<dbReference type="Proteomes" id="UP001060085">
    <property type="component" value="Linkage Group LG08"/>
</dbReference>
<dbReference type="EMBL" id="CM044708">
    <property type="protein sequence ID" value="KAI5648613.1"/>
    <property type="molecule type" value="Genomic_DNA"/>
</dbReference>
<organism evidence="1 2">
    <name type="scientific">Catharanthus roseus</name>
    <name type="common">Madagascar periwinkle</name>
    <name type="synonym">Vinca rosea</name>
    <dbReference type="NCBI Taxonomy" id="4058"/>
    <lineage>
        <taxon>Eukaryota</taxon>
        <taxon>Viridiplantae</taxon>
        <taxon>Streptophyta</taxon>
        <taxon>Embryophyta</taxon>
        <taxon>Tracheophyta</taxon>
        <taxon>Spermatophyta</taxon>
        <taxon>Magnoliopsida</taxon>
        <taxon>eudicotyledons</taxon>
        <taxon>Gunneridae</taxon>
        <taxon>Pentapetalae</taxon>
        <taxon>asterids</taxon>
        <taxon>lamiids</taxon>
        <taxon>Gentianales</taxon>
        <taxon>Apocynaceae</taxon>
        <taxon>Rauvolfioideae</taxon>
        <taxon>Vinceae</taxon>
        <taxon>Catharanthinae</taxon>
        <taxon>Catharanthus</taxon>
    </lineage>
</organism>
<reference evidence="2" key="1">
    <citation type="journal article" date="2023" name="Nat. Plants">
        <title>Single-cell RNA sequencing provides a high-resolution roadmap for understanding the multicellular compartmentation of specialized metabolism.</title>
        <authorList>
            <person name="Sun S."/>
            <person name="Shen X."/>
            <person name="Li Y."/>
            <person name="Li Y."/>
            <person name="Wang S."/>
            <person name="Li R."/>
            <person name="Zhang H."/>
            <person name="Shen G."/>
            <person name="Guo B."/>
            <person name="Wei J."/>
            <person name="Xu J."/>
            <person name="St-Pierre B."/>
            <person name="Chen S."/>
            <person name="Sun C."/>
        </authorList>
    </citation>
    <scope>NUCLEOTIDE SEQUENCE [LARGE SCALE GENOMIC DNA]</scope>
</reference>
<evidence type="ECO:0000313" key="1">
    <source>
        <dbReference type="EMBL" id="KAI5648613.1"/>
    </source>
</evidence>
<proteinExistence type="predicted"/>
<evidence type="ECO:0000313" key="2">
    <source>
        <dbReference type="Proteomes" id="UP001060085"/>
    </source>
</evidence>
<protein>
    <submittedName>
        <fullName evidence="1">Uncharacterized protein</fullName>
    </submittedName>
</protein>
<gene>
    <name evidence="1" type="ORF">M9H77_34618</name>
</gene>
<comment type="caution">
    <text evidence="1">The sequence shown here is derived from an EMBL/GenBank/DDBJ whole genome shotgun (WGS) entry which is preliminary data.</text>
</comment>
<accession>A0ACB9ZME6</accession>
<name>A0ACB9ZME6_CATRO</name>
<sequence>MSHIVRISSSIQIMHARKPLFSPNSAIKAVSSVPNYALQSGEIGVGLVAGGNNIREKVLLANYSGEGSAQALENLPVSVELLPILSETQFDRVIAEAQQLEEPVLIVWMATWCRKCIYLKPKLEKLAADYHPRMRFYCLDVNNVSHKLITRAGVTKMPTIQLWKDGEKQAEVIGGHKAHLVINEIRDMIENEDAL</sequence>